<dbReference type="SUPFAM" id="SSF47413">
    <property type="entry name" value="lambda repressor-like DNA-binding domains"/>
    <property type="match status" value="1"/>
</dbReference>
<proteinExistence type="predicted"/>
<dbReference type="InterPro" id="IPR028082">
    <property type="entry name" value="Peripla_BP_I"/>
</dbReference>
<evidence type="ECO:0000259" key="4">
    <source>
        <dbReference type="PROSITE" id="PS50932"/>
    </source>
</evidence>
<evidence type="ECO:0000313" key="5">
    <source>
        <dbReference type="EMBL" id="MVX63156.1"/>
    </source>
</evidence>
<sequence length="341" mass="37724">MNIKDIAKLAQVGVSTVSRVLNNHPDVKESTRQKIVEIIKESNYIPNNSARILKQNNTKNIGILVKGVFNPFFSQMTNVIGNIINENGYTMIVRQNDYNIYQEVDTLIAFIKEKRLQGVICLGGNFIDITDDSFREINVPIVLTSVNTVSKQGKEYYSSIGIDNIKSAYDATIYLINKGHKNIALILGEANDMGVSLWRLEGYKKALEEKGIGVDNSLVVSGGYSSKGAYKETIELLKKRKDITAIFALSDIMAMGAAKAILDSGLSIPKDISIVGFDGMDESEYYNPSLTTVKQPQKLMAKMSIDILISQINGKEGNKHILLDTKLIERDSTTNLLSSET</sequence>
<dbReference type="Pfam" id="PF00356">
    <property type="entry name" value="LacI"/>
    <property type="match status" value="1"/>
</dbReference>
<dbReference type="CDD" id="cd01392">
    <property type="entry name" value="HTH_LacI"/>
    <property type="match status" value="1"/>
</dbReference>
<evidence type="ECO:0000313" key="6">
    <source>
        <dbReference type="Proteomes" id="UP000656077"/>
    </source>
</evidence>
<dbReference type="GO" id="GO:0003700">
    <property type="term" value="F:DNA-binding transcription factor activity"/>
    <property type="evidence" value="ECO:0007669"/>
    <property type="project" value="TreeGrafter"/>
</dbReference>
<dbReference type="InterPro" id="IPR000843">
    <property type="entry name" value="HTH_LacI"/>
</dbReference>
<protein>
    <submittedName>
        <fullName evidence="5">Substrate-binding domain-containing protein</fullName>
    </submittedName>
</protein>
<comment type="caution">
    <text evidence="5">The sequence shown here is derived from an EMBL/GenBank/DDBJ whole genome shotgun (WGS) entry which is preliminary data.</text>
</comment>
<evidence type="ECO:0000256" key="1">
    <source>
        <dbReference type="ARBA" id="ARBA00023015"/>
    </source>
</evidence>
<dbReference type="InterPro" id="IPR046335">
    <property type="entry name" value="LacI/GalR-like_sensor"/>
</dbReference>
<dbReference type="EMBL" id="WSRQ01000006">
    <property type="protein sequence ID" value="MVX63156.1"/>
    <property type="molecule type" value="Genomic_DNA"/>
</dbReference>
<accession>A0A964W178</accession>
<dbReference type="GO" id="GO:0000976">
    <property type="term" value="F:transcription cis-regulatory region binding"/>
    <property type="evidence" value="ECO:0007669"/>
    <property type="project" value="TreeGrafter"/>
</dbReference>
<keyword evidence="1" id="KW-0805">Transcription regulation</keyword>
<evidence type="ECO:0000256" key="2">
    <source>
        <dbReference type="ARBA" id="ARBA00023125"/>
    </source>
</evidence>
<dbReference type="RefSeq" id="WP_160358350.1">
    <property type="nucleotide sequence ID" value="NZ_WSRQ01000006.1"/>
</dbReference>
<feature type="domain" description="HTH lacI-type" evidence="4">
    <location>
        <begin position="1"/>
        <end position="55"/>
    </location>
</feature>
<dbReference type="PROSITE" id="PS50932">
    <property type="entry name" value="HTH_LACI_2"/>
    <property type="match status" value="1"/>
</dbReference>
<dbReference type="Proteomes" id="UP000656077">
    <property type="component" value="Unassembled WGS sequence"/>
</dbReference>
<dbReference type="PANTHER" id="PTHR30146">
    <property type="entry name" value="LACI-RELATED TRANSCRIPTIONAL REPRESSOR"/>
    <property type="match status" value="1"/>
</dbReference>
<dbReference type="Gene3D" id="3.40.50.2300">
    <property type="match status" value="2"/>
</dbReference>
<dbReference type="AlphaFoldDB" id="A0A964W178"/>
<reference evidence="5" key="1">
    <citation type="submission" date="2019-12" db="EMBL/GenBank/DDBJ databases">
        <title>Microbes associate with the intestines of laboratory mice.</title>
        <authorList>
            <person name="Navarre W."/>
            <person name="Wong E."/>
        </authorList>
    </citation>
    <scope>NUCLEOTIDE SEQUENCE</scope>
    <source>
        <strain evidence="5">NM79_F5</strain>
    </source>
</reference>
<dbReference type="InterPro" id="IPR010982">
    <property type="entry name" value="Lambda_DNA-bd_dom_sf"/>
</dbReference>
<gene>
    <name evidence="5" type="ORF">GKZ28_05520</name>
</gene>
<keyword evidence="3" id="KW-0804">Transcription</keyword>
<keyword evidence="2" id="KW-0238">DNA-binding</keyword>
<dbReference type="SUPFAM" id="SSF53822">
    <property type="entry name" value="Periplasmic binding protein-like I"/>
    <property type="match status" value="1"/>
</dbReference>
<evidence type="ECO:0000256" key="3">
    <source>
        <dbReference type="ARBA" id="ARBA00023163"/>
    </source>
</evidence>
<dbReference type="Gene3D" id="1.10.260.40">
    <property type="entry name" value="lambda repressor-like DNA-binding domains"/>
    <property type="match status" value="1"/>
</dbReference>
<dbReference type="PROSITE" id="PS00356">
    <property type="entry name" value="HTH_LACI_1"/>
    <property type="match status" value="1"/>
</dbReference>
<dbReference type="SMART" id="SM00354">
    <property type="entry name" value="HTH_LACI"/>
    <property type="match status" value="1"/>
</dbReference>
<dbReference type="Pfam" id="PF13377">
    <property type="entry name" value="Peripla_BP_3"/>
    <property type="match status" value="1"/>
</dbReference>
<dbReference type="PANTHER" id="PTHR30146:SF109">
    <property type="entry name" value="HTH-TYPE TRANSCRIPTIONAL REGULATOR GALS"/>
    <property type="match status" value="1"/>
</dbReference>
<dbReference type="CDD" id="cd06267">
    <property type="entry name" value="PBP1_LacI_sugar_binding-like"/>
    <property type="match status" value="1"/>
</dbReference>
<name>A0A964W178_9CLOT</name>
<organism evidence="5 6">
    <name type="scientific">Clostridium chromiireducens</name>
    <dbReference type="NCBI Taxonomy" id="225345"/>
    <lineage>
        <taxon>Bacteria</taxon>
        <taxon>Bacillati</taxon>
        <taxon>Bacillota</taxon>
        <taxon>Clostridia</taxon>
        <taxon>Eubacteriales</taxon>
        <taxon>Clostridiaceae</taxon>
        <taxon>Clostridium</taxon>
    </lineage>
</organism>